<dbReference type="AlphaFoldDB" id="A0A7W7CNB1"/>
<dbReference type="Proteomes" id="UP000542742">
    <property type="component" value="Unassembled WGS sequence"/>
</dbReference>
<name>A0A7W7CNB1_9ACTN</name>
<keyword evidence="2" id="KW-1185">Reference proteome</keyword>
<evidence type="ECO:0000313" key="1">
    <source>
        <dbReference type="EMBL" id="MBB4691707.1"/>
    </source>
</evidence>
<evidence type="ECO:0000313" key="2">
    <source>
        <dbReference type="Proteomes" id="UP000542742"/>
    </source>
</evidence>
<comment type="caution">
    <text evidence="1">The sequence shown here is derived from an EMBL/GenBank/DDBJ whole genome shotgun (WGS) entry which is preliminary data.</text>
</comment>
<proteinExistence type="predicted"/>
<accession>A0A7W7CNB1</accession>
<dbReference type="EMBL" id="JACHMF010000001">
    <property type="protein sequence ID" value="MBB4691707.1"/>
    <property type="molecule type" value="Genomic_DNA"/>
</dbReference>
<dbReference type="RefSeq" id="WP_184950497.1">
    <property type="nucleotide sequence ID" value="NZ_BOMC01000004.1"/>
</dbReference>
<reference evidence="1 2" key="1">
    <citation type="submission" date="2020-08" db="EMBL/GenBank/DDBJ databases">
        <title>Sequencing the genomes of 1000 actinobacteria strains.</title>
        <authorList>
            <person name="Klenk H.-P."/>
        </authorList>
    </citation>
    <scope>NUCLEOTIDE SEQUENCE [LARGE SCALE GENOMIC DNA]</scope>
    <source>
        <strain evidence="1 2">DSM 45518</strain>
    </source>
</reference>
<gene>
    <name evidence="1" type="ORF">BKA14_001855</name>
</gene>
<protein>
    <submittedName>
        <fullName evidence="1">Uncharacterized protein</fullName>
    </submittedName>
</protein>
<sequence length="195" mass="20482">MTEKYPWLRAATAVVVIAVAAGGLAHAVDRIAPPEDYAGARRPYIERVPLFEPYVNPLEPLMPVIGPVPLSSPVSLGGEPDLSVQLRADLGPDPATFTVRVRNVGTKPIDGSFADGGAALLDTDRAGRLKPARVELLSPRGARPSEVGPGSEIVLAMTFDVPPGARPALLTLSVKLGQSFPSGQWVLSPQSPAPR</sequence>
<organism evidence="1 2">
    <name type="scientific">Paractinoplanes abujensis</name>
    <dbReference type="NCBI Taxonomy" id="882441"/>
    <lineage>
        <taxon>Bacteria</taxon>
        <taxon>Bacillati</taxon>
        <taxon>Actinomycetota</taxon>
        <taxon>Actinomycetes</taxon>
        <taxon>Micromonosporales</taxon>
        <taxon>Micromonosporaceae</taxon>
        <taxon>Paractinoplanes</taxon>
    </lineage>
</organism>